<accession>A0ACC5R0J7</accession>
<evidence type="ECO:0000313" key="2">
    <source>
        <dbReference type="Proteomes" id="UP000616151"/>
    </source>
</evidence>
<keyword evidence="2" id="KW-1185">Reference proteome</keyword>
<gene>
    <name evidence="1" type="ORF">JHL16_07085</name>
</gene>
<dbReference type="Proteomes" id="UP000616151">
    <property type="component" value="Unassembled WGS sequence"/>
</dbReference>
<proteinExistence type="predicted"/>
<sequence>MPRPILPRDWKLTLPRHGGDWADKAEFDELSRRSLTEHLTTIRCRGRLRPGEVAVLCVLRNEAARLPLFFEHYRKLGVDRFFMVDNNSDDGSHEMLLAEPLADVFHTTTPYYDSCFGIYWYNGLAREYCTGNWVLMADADELLVYDGMETHGLAVLGAWLKSQGFDRLFGIMLDIYPSGPVGLGKREIADILEKDCWFDAEGYSARRLPTGWIVHGGSRHRLFEKGGMAAPISKYPFFEMTPERSVLNAHYLWPVDTSTNVAFGAFLHLKLMDDFIRRSAVNEAEGQHWLGALHYSTINRRLANASHIVAVTEQSRRYTGAASLMANRIISPIAWDAETRLDHTRPYLVLGEIGWKYWRATLPVPGKDWVRGDEFIALSQRSLSEHLTTIRCRGTLRDGECGLICVLRNEIDRLPLFFEHYRSLGVTRFLIIDNGSDDGSHEFLLAQPDADIFLTQAAFRDGQAGLYWANAVARAFCIGHWILRVDADELLVYDGMEEHDLPQLADWLDHCGLDRIFAPLLDIYPSGALGERRRSVTDILKDDCWFDTEGYTLNRIRAGWDLTGGARRRLFGKDEDETWPTLSKYPYFRMADDTVIFNHHWQWPYDEATEGPQGALIHLKLIDDLAERTERYVREGQHFNQSMDYQRIAGMLAGRPDLVAFHEGSSRYRGPRSLVRQSFMLPIDWDAPTDPAEIEKRKAFLRQGRRPPNRTMWTSTLPEEGGVWEKRQQFNWESHRSLAEHLDIVRCRGPLAPGEIGLVSVVRNEAIRLPLFFDHYKKLGVTRFFMIDNMSDDGSHEIIAAESRADIFRAHASYAEGLGGIYWANGIAREFCRGCWTVHSDADELLVYDRMEERHLADLGRWLAARNHDRIHGLMIDVYPSGEIGQDGRSIAEILATDCWFDGDGYVETREKGGWLTTGGPRHRLFNNGPDVHAHWLSKHPFIRVSEETSIIDAHFLWPVPPAKPVARGALLHLKLMDDFQARSRRYEEEGQHALGSRAYQIINQELAGMPKLVAHYPGSRRYAGPASLIRHGMMQPIDWDA</sequence>
<comment type="caution">
    <text evidence="1">The sequence shown here is derived from an EMBL/GenBank/DDBJ whole genome shotgun (WGS) entry which is preliminary data.</text>
</comment>
<dbReference type="EMBL" id="JAENHL010000006">
    <property type="protein sequence ID" value="MBK1866114.1"/>
    <property type="molecule type" value="Genomic_DNA"/>
</dbReference>
<evidence type="ECO:0000313" key="1">
    <source>
        <dbReference type="EMBL" id="MBK1866114.1"/>
    </source>
</evidence>
<organism evidence="1 2">
    <name type="scientific">Taklimakanibacter albus</name>
    <dbReference type="NCBI Taxonomy" id="2800327"/>
    <lineage>
        <taxon>Bacteria</taxon>
        <taxon>Pseudomonadati</taxon>
        <taxon>Pseudomonadota</taxon>
        <taxon>Alphaproteobacteria</taxon>
        <taxon>Hyphomicrobiales</taxon>
        <taxon>Aestuariivirgaceae</taxon>
        <taxon>Taklimakanibacter</taxon>
    </lineage>
</organism>
<protein>
    <submittedName>
        <fullName evidence="1">Glycosyltransferase family 2 protein</fullName>
    </submittedName>
</protein>
<name>A0ACC5R0J7_9HYPH</name>
<reference evidence="1" key="1">
    <citation type="submission" date="2021-01" db="EMBL/GenBank/DDBJ databases">
        <authorList>
            <person name="Sun Q."/>
        </authorList>
    </citation>
    <scope>NUCLEOTIDE SEQUENCE</scope>
    <source>
        <strain evidence="1">YIM B02566</strain>
    </source>
</reference>